<protein>
    <submittedName>
        <fullName evidence="1">Uncharacterized protein</fullName>
    </submittedName>
</protein>
<name>A0A7X9RUN0_9BACT</name>
<dbReference type="RefSeq" id="WP_169657309.1">
    <property type="nucleotide sequence ID" value="NZ_JABANE010000033.1"/>
</dbReference>
<accession>A0A7X9RUN0</accession>
<organism evidence="1 2">
    <name type="scientific">Flammeovirga aprica JL-4</name>
    <dbReference type="NCBI Taxonomy" id="694437"/>
    <lineage>
        <taxon>Bacteria</taxon>
        <taxon>Pseudomonadati</taxon>
        <taxon>Bacteroidota</taxon>
        <taxon>Cytophagia</taxon>
        <taxon>Cytophagales</taxon>
        <taxon>Flammeovirgaceae</taxon>
        <taxon>Flammeovirga</taxon>
    </lineage>
</organism>
<keyword evidence="2" id="KW-1185">Reference proteome</keyword>
<proteinExistence type="predicted"/>
<dbReference type="EMBL" id="JABANE010000033">
    <property type="protein sequence ID" value="NME69022.1"/>
    <property type="molecule type" value="Genomic_DNA"/>
</dbReference>
<comment type="caution">
    <text evidence="1">The sequence shown here is derived from an EMBL/GenBank/DDBJ whole genome shotgun (WGS) entry which is preliminary data.</text>
</comment>
<dbReference type="Proteomes" id="UP000576082">
    <property type="component" value="Unassembled WGS sequence"/>
</dbReference>
<dbReference type="AlphaFoldDB" id="A0A7X9RUN0"/>
<gene>
    <name evidence="1" type="ORF">HHU12_13695</name>
</gene>
<evidence type="ECO:0000313" key="2">
    <source>
        <dbReference type="Proteomes" id="UP000576082"/>
    </source>
</evidence>
<reference evidence="1 2" key="1">
    <citation type="submission" date="2020-04" db="EMBL/GenBank/DDBJ databases">
        <title>Flammeovirga sp. SR4, a novel species isolated from seawater.</title>
        <authorList>
            <person name="Wang X."/>
        </authorList>
    </citation>
    <scope>NUCLEOTIDE SEQUENCE [LARGE SCALE GENOMIC DNA]</scope>
    <source>
        <strain evidence="1 2">ATCC 23126</strain>
    </source>
</reference>
<sequence>MRKLTKVLITVKTYPTLSAKYDELVCTAGFTEEGKFIRIYPIPFRKIDFENRYSKYQWIEVELEKNKSDSRPESYKPVRFPVKINVLDKINTADNWSLRKKICLQKVYSDLSLLIKEAKNPNITTSLAVFKPCKILQFICKPVDREWDSKKLEKIRSSREQLSLFEQHIEDPFEVVNKLPYKFSYKIEDEKGKISTMMIEDWEIGALYWRTLKDNGGSESIAIEKVRQKYYDDFAKKKDIHLYLGTTKLHHYTAKNPFVIIGTFTPKFEHQLKLF</sequence>
<evidence type="ECO:0000313" key="1">
    <source>
        <dbReference type="EMBL" id="NME69022.1"/>
    </source>
</evidence>